<dbReference type="EMBL" id="BMZO01000001">
    <property type="protein sequence ID" value="GHC63131.1"/>
    <property type="molecule type" value="Genomic_DNA"/>
</dbReference>
<gene>
    <name evidence="1" type="ORF">GCM10010136_04700</name>
</gene>
<dbReference type="Proteomes" id="UP000641137">
    <property type="component" value="Unassembled WGS sequence"/>
</dbReference>
<evidence type="ECO:0000313" key="2">
    <source>
        <dbReference type="Proteomes" id="UP000641137"/>
    </source>
</evidence>
<evidence type="ECO:0000313" key="1">
    <source>
        <dbReference type="EMBL" id="GHC63131.1"/>
    </source>
</evidence>
<keyword evidence="2" id="KW-1185">Reference proteome</keyword>
<organism evidence="1 2">
    <name type="scientific">Limoniibacter endophyticus</name>
    <dbReference type="NCBI Taxonomy" id="1565040"/>
    <lineage>
        <taxon>Bacteria</taxon>
        <taxon>Pseudomonadati</taxon>
        <taxon>Pseudomonadota</taxon>
        <taxon>Alphaproteobacteria</taxon>
        <taxon>Hyphomicrobiales</taxon>
        <taxon>Bartonellaceae</taxon>
        <taxon>Limoniibacter</taxon>
    </lineage>
</organism>
<sequence length="127" mass="13777">MSEVNAFEIDTHAGGDPVSATASPSSRVTSDDAITYASYDKAGWKWPQNLAIVHTPVSMQIEWQPHVERWTITQLKNIWDNGGSVLSAYAGPSAATPCLPLSSLHMIEISVAGSLVAAPRRPRPHHY</sequence>
<protein>
    <submittedName>
        <fullName evidence="1">Uncharacterized protein</fullName>
    </submittedName>
</protein>
<accession>A0A8J3DG31</accession>
<reference evidence="1" key="2">
    <citation type="submission" date="2020-09" db="EMBL/GenBank/DDBJ databases">
        <authorList>
            <person name="Sun Q."/>
            <person name="Kim S."/>
        </authorList>
    </citation>
    <scope>NUCLEOTIDE SEQUENCE</scope>
    <source>
        <strain evidence="1">KCTC 42097</strain>
    </source>
</reference>
<proteinExistence type="predicted"/>
<dbReference type="AlphaFoldDB" id="A0A8J3DG31"/>
<reference evidence="1" key="1">
    <citation type="journal article" date="2014" name="Int. J. Syst. Evol. Microbiol.">
        <title>Complete genome sequence of Corynebacterium casei LMG S-19264T (=DSM 44701T), isolated from a smear-ripened cheese.</title>
        <authorList>
            <consortium name="US DOE Joint Genome Institute (JGI-PGF)"/>
            <person name="Walter F."/>
            <person name="Albersmeier A."/>
            <person name="Kalinowski J."/>
            <person name="Ruckert C."/>
        </authorList>
    </citation>
    <scope>NUCLEOTIDE SEQUENCE</scope>
    <source>
        <strain evidence="1">KCTC 42097</strain>
    </source>
</reference>
<comment type="caution">
    <text evidence="1">The sequence shown here is derived from an EMBL/GenBank/DDBJ whole genome shotgun (WGS) entry which is preliminary data.</text>
</comment>
<dbReference type="RefSeq" id="WP_189487469.1">
    <property type="nucleotide sequence ID" value="NZ_BMZO01000001.1"/>
</dbReference>
<name>A0A8J3DG31_9HYPH</name>